<reference evidence="4" key="1">
    <citation type="submission" date="2021-01" db="EMBL/GenBank/DDBJ databases">
        <authorList>
            <person name="Corre E."/>
            <person name="Pelletier E."/>
            <person name="Niang G."/>
            <person name="Scheremetjew M."/>
            <person name="Finn R."/>
            <person name="Kale V."/>
            <person name="Holt S."/>
            <person name="Cochrane G."/>
            <person name="Meng A."/>
            <person name="Brown T."/>
            <person name="Cohen L."/>
        </authorList>
    </citation>
    <scope>NUCLEOTIDE SEQUENCE</scope>
    <source>
        <strain evidence="4">Isolate 1302-5</strain>
    </source>
</reference>
<feature type="compositionally biased region" description="Basic and acidic residues" evidence="1">
    <location>
        <begin position="312"/>
        <end position="326"/>
    </location>
</feature>
<dbReference type="PROSITE" id="PS50076">
    <property type="entry name" value="DNAJ_2"/>
    <property type="match status" value="1"/>
</dbReference>
<dbReference type="InterPro" id="IPR001623">
    <property type="entry name" value="DnaJ_domain"/>
</dbReference>
<feature type="transmembrane region" description="Helical" evidence="2">
    <location>
        <begin position="66"/>
        <end position="87"/>
    </location>
</feature>
<accession>A0A7S4N457</accession>
<dbReference type="GO" id="GO:0003723">
    <property type="term" value="F:RNA binding"/>
    <property type="evidence" value="ECO:0007669"/>
    <property type="project" value="TreeGrafter"/>
</dbReference>
<feature type="region of interest" description="Disordered" evidence="1">
    <location>
        <begin position="581"/>
        <end position="601"/>
    </location>
</feature>
<evidence type="ECO:0000256" key="2">
    <source>
        <dbReference type="SAM" id="Phobius"/>
    </source>
</evidence>
<feature type="region of interest" description="Disordered" evidence="1">
    <location>
        <begin position="291"/>
        <end position="326"/>
    </location>
</feature>
<feature type="compositionally biased region" description="Acidic residues" evidence="1">
    <location>
        <begin position="294"/>
        <end position="311"/>
    </location>
</feature>
<name>A0A7S4N457_9STRA</name>
<feature type="compositionally biased region" description="Basic and acidic residues" evidence="1">
    <location>
        <begin position="677"/>
        <end position="690"/>
    </location>
</feature>
<dbReference type="EMBL" id="HBKQ01041188">
    <property type="protein sequence ID" value="CAE2264814.1"/>
    <property type="molecule type" value="Transcribed_RNA"/>
</dbReference>
<feature type="compositionally biased region" description="Acidic residues" evidence="1">
    <location>
        <begin position="589"/>
        <end position="598"/>
    </location>
</feature>
<dbReference type="Pfam" id="PF00226">
    <property type="entry name" value="DnaJ"/>
    <property type="match status" value="1"/>
</dbReference>
<feature type="transmembrane region" description="Helical" evidence="2">
    <location>
        <begin position="185"/>
        <end position="207"/>
    </location>
</feature>
<dbReference type="InterPro" id="IPR036869">
    <property type="entry name" value="J_dom_sf"/>
</dbReference>
<evidence type="ECO:0000313" key="4">
    <source>
        <dbReference type="EMBL" id="CAE2264814.1"/>
    </source>
</evidence>
<organism evidence="4">
    <name type="scientific">Odontella aurita</name>
    <dbReference type="NCBI Taxonomy" id="265563"/>
    <lineage>
        <taxon>Eukaryota</taxon>
        <taxon>Sar</taxon>
        <taxon>Stramenopiles</taxon>
        <taxon>Ochrophyta</taxon>
        <taxon>Bacillariophyta</taxon>
        <taxon>Mediophyceae</taxon>
        <taxon>Biddulphiophycidae</taxon>
        <taxon>Eupodiscales</taxon>
        <taxon>Odontellaceae</taxon>
        <taxon>Odontella</taxon>
    </lineage>
</organism>
<keyword evidence="2" id="KW-0472">Membrane</keyword>
<dbReference type="Gene3D" id="1.10.287.110">
    <property type="entry name" value="DnaJ domain"/>
    <property type="match status" value="1"/>
</dbReference>
<feature type="compositionally biased region" description="Acidic residues" evidence="1">
    <location>
        <begin position="691"/>
        <end position="711"/>
    </location>
</feature>
<feature type="domain" description="J" evidence="3">
    <location>
        <begin position="98"/>
        <end position="159"/>
    </location>
</feature>
<dbReference type="InterPro" id="IPR035892">
    <property type="entry name" value="C2_domain_sf"/>
</dbReference>
<protein>
    <recommendedName>
        <fullName evidence="3">J domain-containing protein</fullName>
    </recommendedName>
</protein>
<feature type="region of interest" description="Disordered" evidence="1">
    <location>
        <begin position="676"/>
        <end position="717"/>
    </location>
</feature>
<keyword evidence="2" id="KW-0812">Transmembrane</keyword>
<dbReference type="GO" id="GO:0031207">
    <property type="term" value="C:Sec62/Sec63 complex"/>
    <property type="evidence" value="ECO:0007669"/>
    <property type="project" value="TreeGrafter"/>
</dbReference>
<dbReference type="AlphaFoldDB" id="A0A7S4N457"/>
<dbReference type="GO" id="GO:0006614">
    <property type="term" value="P:SRP-dependent cotranslational protein targeting to membrane"/>
    <property type="evidence" value="ECO:0007669"/>
    <property type="project" value="TreeGrafter"/>
</dbReference>
<evidence type="ECO:0000256" key="1">
    <source>
        <dbReference type="SAM" id="MobiDB-lite"/>
    </source>
</evidence>
<dbReference type="CDD" id="cd06257">
    <property type="entry name" value="DnaJ"/>
    <property type="match status" value="1"/>
</dbReference>
<dbReference type="PANTHER" id="PTHR24075:SF0">
    <property type="entry name" value="TRANSLOCATION PROTEIN SEC63 HOMOLOG"/>
    <property type="match status" value="1"/>
</dbReference>
<feature type="transmembrane region" description="Helical" evidence="2">
    <location>
        <begin position="15"/>
        <end position="34"/>
    </location>
</feature>
<gene>
    <name evidence="4" type="ORF">OAUR00152_LOCUS28409</name>
</gene>
<evidence type="ECO:0000259" key="3">
    <source>
        <dbReference type="PROSITE" id="PS50076"/>
    </source>
</evidence>
<dbReference type="SUPFAM" id="SSF46565">
    <property type="entry name" value="Chaperone J-domain"/>
    <property type="match status" value="1"/>
</dbReference>
<dbReference type="GO" id="GO:0008320">
    <property type="term" value="F:protein transmembrane transporter activity"/>
    <property type="evidence" value="ECO:0007669"/>
    <property type="project" value="TreeGrafter"/>
</dbReference>
<sequence length="717" mass="78867">MSDSSSSSDDVPHHLMPVAAVLGTYSLVATVRALNQVYRNVRYGNKVTAEMRLRGDVPKPVKSGQFALLVLSIAGSTLLYGYVTALVNNAVAASDVFDPFDILGIDSGANNTVVKSAYRALSKTHHPDKGGDSAIFRKLTLAYKSLTDSVSRENWEKYGHPDGPQTQTLSFALPDWLLHPEGTTAAVLVLLYLGMFVGLIVWVLKFVRKTESAASKAQLDSSVAGADMAYLASHLTPESTHLDVLFLIATTPENVEISRKAIEKSESIRAEKLELLNKKKAAEKKNGAGGALEFDVEDDGGWADDDDLDDEAKEKAEKAKAAEEQKKREAAQLAQVTGKAASAENVKLEGLDEGVLGQKWVETSLEKEGAWPPTNMGAIETMAFDNGKGKQEGPLESKAVRRNLCMTMGRLNAQMLNSHPELVSAGQKGLIDPTYFKATMEFRQRTGLLLEAALRVSMSVRSYRLAKTIVEAVSMFKIGTMSHDDAKTLSWFKDVMKRQYGGDAGVPSLEFLSKDVETPGEDEVATGDVCSLAVHIERKHAENFTQQKLALCQKQGIPPQVAMQTYREGWWIMIRARKVDGEGKPTSGGDDDKEDEAESNPLMKMLDADAKKRFEGEKEENRLCCAWPFIVSNVAQKQGKVNVKFKAPDVPGKYEFLIAVKSQEFLGADQEFTITKEVLDKEEVERKQREEEGEDEDADVDGEEGEEEEEEEPKKTK</sequence>
<dbReference type="GO" id="GO:0006620">
    <property type="term" value="P:post-translational protein targeting to endoplasmic reticulum membrane"/>
    <property type="evidence" value="ECO:0007669"/>
    <property type="project" value="TreeGrafter"/>
</dbReference>
<dbReference type="SMART" id="SM00271">
    <property type="entry name" value="DnaJ"/>
    <property type="match status" value="1"/>
</dbReference>
<proteinExistence type="predicted"/>
<dbReference type="Gene3D" id="2.60.40.150">
    <property type="entry name" value="C2 domain"/>
    <property type="match status" value="1"/>
</dbReference>
<dbReference type="PANTHER" id="PTHR24075">
    <property type="entry name" value="SEC63 DOMAIN-CONTAINING"/>
    <property type="match status" value="1"/>
</dbReference>
<keyword evidence="2" id="KW-1133">Transmembrane helix</keyword>